<evidence type="ECO:0000313" key="1">
    <source>
        <dbReference type="EMBL" id="SFE33684.1"/>
    </source>
</evidence>
<protein>
    <submittedName>
        <fullName evidence="1">Uncharacterized protein</fullName>
    </submittedName>
</protein>
<reference evidence="1 2" key="1">
    <citation type="submission" date="2016-10" db="EMBL/GenBank/DDBJ databases">
        <authorList>
            <person name="de Groot N.N."/>
        </authorList>
    </citation>
    <scope>NUCLEOTIDE SEQUENCE [LARGE SCALE GENOMIC DNA]</scope>
    <source>
        <strain evidence="1 2">ATCC 51969</strain>
    </source>
</reference>
<dbReference type="AlphaFoldDB" id="A0A1I1ZPD3"/>
<evidence type="ECO:0000313" key="2">
    <source>
        <dbReference type="Proteomes" id="UP000183129"/>
    </source>
</evidence>
<name>A0A1I1ZPD3_9SPHI</name>
<organism evidence="1 2">
    <name type="scientific">Pedobacter antarcticus</name>
    <dbReference type="NCBI Taxonomy" id="34086"/>
    <lineage>
        <taxon>Bacteria</taxon>
        <taxon>Pseudomonadati</taxon>
        <taxon>Bacteroidota</taxon>
        <taxon>Sphingobacteriia</taxon>
        <taxon>Sphingobacteriales</taxon>
        <taxon>Sphingobacteriaceae</taxon>
        <taxon>Pedobacter</taxon>
    </lineage>
</organism>
<sequence length="51" mass="5960">MPNKYILVSFKGRDSKIIPNSLNDRDIVDVGNEGFDRLYRKLNGQPEYLFI</sequence>
<dbReference type="EMBL" id="FONS01000001">
    <property type="protein sequence ID" value="SFE33684.1"/>
    <property type="molecule type" value="Genomic_DNA"/>
</dbReference>
<accession>A0A1I1ZPD3</accession>
<gene>
    <name evidence="1" type="ORF">SAMN03003324_00127</name>
</gene>
<proteinExistence type="predicted"/>
<dbReference type="Proteomes" id="UP000183129">
    <property type="component" value="Unassembled WGS sequence"/>
</dbReference>